<sequence length="245" mass="26887">MQPQYLPRSRLISGIILMPSVGDSWHKVKKCASHAVMKKDNSKLHSVHVKYLLQPFFPEPTHYSSHLSLSVSWRQLKSAADPPAFKSELNRSCVSLVSTFNSRAFLSCSPICSATGEFCQSSCASHSLAHQAQLNSGQRIDRRSCSMLGPTPALQALLMRIVQAGRSAFEPKHSRSIRACASFQIWLEGPIAATEPSLTCNFACICMVPSLRHPQAPSIRAGTKPLVQELNLTCFLLADEGLLIV</sequence>
<comment type="caution">
    <text evidence="1">The sequence shown here is derived from an EMBL/GenBank/DDBJ whole genome shotgun (WGS) entry which is preliminary data.</text>
</comment>
<organism evidence="1 2">
    <name type="scientific">Protopolystoma xenopodis</name>
    <dbReference type="NCBI Taxonomy" id="117903"/>
    <lineage>
        <taxon>Eukaryota</taxon>
        <taxon>Metazoa</taxon>
        <taxon>Spiralia</taxon>
        <taxon>Lophotrochozoa</taxon>
        <taxon>Platyhelminthes</taxon>
        <taxon>Monogenea</taxon>
        <taxon>Polyopisthocotylea</taxon>
        <taxon>Polystomatidea</taxon>
        <taxon>Polystomatidae</taxon>
        <taxon>Protopolystoma</taxon>
    </lineage>
</organism>
<dbReference type="AlphaFoldDB" id="A0A448WUD5"/>
<keyword evidence="2" id="KW-1185">Reference proteome</keyword>
<evidence type="ECO:0000313" key="2">
    <source>
        <dbReference type="Proteomes" id="UP000784294"/>
    </source>
</evidence>
<accession>A0A448WUD5</accession>
<gene>
    <name evidence="1" type="ORF">PXEA_LOCUS13895</name>
</gene>
<dbReference type="EMBL" id="CAAALY010046529">
    <property type="protein sequence ID" value="VEL20455.1"/>
    <property type="molecule type" value="Genomic_DNA"/>
</dbReference>
<evidence type="ECO:0000313" key="1">
    <source>
        <dbReference type="EMBL" id="VEL20455.1"/>
    </source>
</evidence>
<protein>
    <submittedName>
        <fullName evidence="1">Uncharacterized protein</fullName>
    </submittedName>
</protein>
<proteinExistence type="predicted"/>
<dbReference type="Proteomes" id="UP000784294">
    <property type="component" value="Unassembled WGS sequence"/>
</dbReference>
<reference evidence="1" key="1">
    <citation type="submission" date="2018-11" db="EMBL/GenBank/DDBJ databases">
        <authorList>
            <consortium name="Pathogen Informatics"/>
        </authorList>
    </citation>
    <scope>NUCLEOTIDE SEQUENCE</scope>
</reference>
<name>A0A448WUD5_9PLAT</name>